<protein>
    <submittedName>
        <fullName evidence="2">Uncharacterized protein</fullName>
    </submittedName>
</protein>
<evidence type="ECO:0000313" key="2">
    <source>
        <dbReference type="EMBL" id="KAJ7303104.1"/>
    </source>
</evidence>
<dbReference type="AlphaFoldDB" id="A0AAD6Z163"/>
<evidence type="ECO:0000256" key="1">
    <source>
        <dbReference type="SAM" id="MobiDB-lite"/>
    </source>
</evidence>
<proteinExistence type="predicted"/>
<accession>A0AAD6Z163</accession>
<reference evidence="2" key="1">
    <citation type="submission" date="2023-03" db="EMBL/GenBank/DDBJ databases">
        <title>Massive genome expansion in bonnet fungi (Mycena s.s.) driven by repeated elements and novel gene families across ecological guilds.</title>
        <authorList>
            <consortium name="Lawrence Berkeley National Laboratory"/>
            <person name="Harder C.B."/>
            <person name="Miyauchi S."/>
            <person name="Viragh M."/>
            <person name="Kuo A."/>
            <person name="Thoen E."/>
            <person name="Andreopoulos B."/>
            <person name="Lu D."/>
            <person name="Skrede I."/>
            <person name="Drula E."/>
            <person name="Henrissat B."/>
            <person name="Morin E."/>
            <person name="Kohler A."/>
            <person name="Barry K."/>
            <person name="LaButti K."/>
            <person name="Morin E."/>
            <person name="Salamov A."/>
            <person name="Lipzen A."/>
            <person name="Mereny Z."/>
            <person name="Hegedus B."/>
            <person name="Baldrian P."/>
            <person name="Stursova M."/>
            <person name="Weitz H."/>
            <person name="Taylor A."/>
            <person name="Grigoriev I.V."/>
            <person name="Nagy L.G."/>
            <person name="Martin F."/>
            <person name="Kauserud H."/>
        </authorList>
    </citation>
    <scope>NUCLEOTIDE SEQUENCE</scope>
    <source>
        <strain evidence="2">CBHHK002</strain>
    </source>
</reference>
<dbReference type="Proteomes" id="UP001218218">
    <property type="component" value="Unassembled WGS sequence"/>
</dbReference>
<gene>
    <name evidence="2" type="ORF">DFH08DRAFT_986571</name>
</gene>
<comment type="caution">
    <text evidence="2">The sequence shown here is derived from an EMBL/GenBank/DDBJ whole genome shotgun (WGS) entry which is preliminary data.</text>
</comment>
<feature type="compositionally biased region" description="Polar residues" evidence="1">
    <location>
        <begin position="53"/>
        <end position="63"/>
    </location>
</feature>
<feature type="region of interest" description="Disordered" evidence="1">
    <location>
        <begin position="46"/>
        <end position="75"/>
    </location>
</feature>
<sequence>MSSTEVVGREAAHSAISVPTALAGHYSMSLRRGQWSNCRFSHIARSACGSPRPSDQQSPQTIELSEEAENDDRDDRVDVYECDVPLAVISDHLLSGGSLAPNFAVSAEGGITRCGDTKASDTEQAELEAEPAVLGRGQHRKIAARCYQGPAWEVFWPYWQFFYVNLE</sequence>
<organism evidence="2 3">
    <name type="scientific">Mycena albidolilacea</name>
    <dbReference type="NCBI Taxonomy" id="1033008"/>
    <lineage>
        <taxon>Eukaryota</taxon>
        <taxon>Fungi</taxon>
        <taxon>Dikarya</taxon>
        <taxon>Basidiomycota</taxon>
        <taxon>Agaricomycotina</taxon>
        <taxon>Agaricomycetes</taxon>
        <taxon>Agaricomycetidae</taxon>
        <taxon>Agaricales</taxon>
        <taxon>Marasmiineae</taxon>
        <taxon>Mycenaceae</taxon>
        <taxon>Mycena</taxon>
    </lineage>
</organism>
<name>A0AAD6Z163_9AGAR</name>
<dbReference type="EMBL" id="JARIHO010000107">
    <property type="protein sequence ID" value="KAJ7303104.1"/>
    <property type="molecule type" value="Genomic_DNA"/>
</dbReference>
<evidence type="ECO:0000313" key="3">
    <source>
        <dbReference type="Proteomes" id="UP001218218"/>
    </source>
</evidence>
<keyword evidence="3" id="KW-1185">Reference proteome</keyword>